<dbReference type="PANTHER" id="PTHR35004:SF6">
    <property type="entry name" value="TRANSPOSASE"/>
    <property type="match status" value="1"/>
</dbReference>
<dbReference type="InterPro" id="IPR012337">
    <property type="entry name" value="RNaseH-like_sf"/>
</dbReference>
<protein>
    <submittedName>
        <fullName evidence="2">IS481 family transposase</fullName>
    </submittedName>
</protein>
<dbReference type="Pfam" id="PF13011">
    <property type="entry name" value="LZ_Tnp_IS481"/>
    <property type="match status" value="1"/>
</dbReference>
<dbReference type="PANTHER" id="PTHR35004">
    <property type="entry name" value="TRANSPOSASE RV3428C-RELATED"/>
    <property type="match status" value="1"/>
</dbReference>
<dbReference type="InterPro" id="IPR001584">
    <property type="entry name" value="Integrase_cat-core"/>
</dbReference>
<dbReference type="Proteomes" id="UP001500730">
    <property type="component" value="Unassembled WGS sequence"/>
</dbReference>
<sequence>MRSVYVPHRPEVLVSHANARLNIHGRRLLVDRVRRQGWAVAHAAKAMGISRQCAHRWVARFDAEGEAGLVDRSSRPHASPARTPASVEAAVVDARARHRRGQDWLGPELGLAPRTAGRVLRRHQVPYLRDCDPLTGVVIRSSKATAIRYEREHPGELVHVDVKKIGRIPDGGGWKAHGRALTEAAKRKRPKIGYDYVHSMVDDHSRLAYSEIHPDETAPTCAAFLTRAIAYFNHHGITSIERVMTDNAFAYRHGRAFHEAVAAAGARQKFIKPHCPWQNGKVERFNRTLASEWAYRQVFTSNDERTAALAPWLEHYNTRRRHTALDGLPPSSLLSPTC</sequence>
<reference evidence="3" key="1">
    <citation type="journal article" date="2019" name="Int. J. Syst. Evol. Microbiol.">
        <title>The Global Catalogue of Microorganisms (GCM) 10K type strain sequencing project: providing services to taxonomists for standard genome sequencing and annotation.</title>
        <authorList>
            <consortium name="The Broad Institute Genomics Platform"/>
            <consortium name="The Broad Institute Genome Sequencing Center for Infectious Disease"/>
            <person name="Wu L."/>
            <person name="Ma J."/>
        </authorList>
    </citation>
    <scope>NUCLEOTIDE SEQUENCE [LARGE SCALE GENOMIC DNA]</scope>
    <source>
        <strain evidence="3">JCM 16259</strain>
    </source>
</reference>
<keyword evidence="3" id="KW-1185">Reference proteome</keyword>
<dbReference type="InterPro" id="IPR047656">
    <property type="entry name" value="IS481-like_transpos"/>
</dbReference>
<accession>A0ABP5ZY64</accession>
<dbReference type="EMBL" id="BAAARE010000066">
    <property type="protein sequence ID" value="GAA2504514.1"/>
    <property type="molecule type" value="Genomic_DNA"/>
</dbReference>
<organism evidence="2 3">
    <name type="scientific">Terrabacter carboxydivorans</name>
    <dbReference type="NCBI Taxonomy" id="619730"/>
    <lineage>
        <taxon>Bacteria</taxon>
        <taxon>Bacillati</taxon>
        <taxon>Actinomycetota</taxon>
        <taxon>Actinomycetes</taxon>
        <taxon>Micrococcales</taxon>
        <taxon>Intrasporangiaceae</taxon>
        <taxon>Terrabacter</taxon>
    </lineage>
</organism>
<dbReference type="InterPro" id="IPR009057">
    <property type="entry name" value="Homeodomain-like_sf"/>
</dbReference>
<dbReference type="Pfam" id="PF13683">
    <property type="entry name" value="rve_3"/>
    <property type="match status" value="1"/>
</dbReference>
<gene>
    <name evidence="2" type="ORF">GCM10009858_47360</name>
</gene>
<evidence type="ECO:0000259" key="1">
    <source>
        <dbReference type="PROSITE" id="PS50994"/>
    </source>
</evidence>
<comment type="caution">
    <text evidence="2">The sequence shown here is derived from an EMBL/GenBank/DDBJ whole genome shotgun (WGS) entry which is preliminary data.</text>
</comment>
<evidence type="ECO:0000313" key="2">
    <source>
        <dbReference type="EMBL" id="GAA2504514.1"/>
    </source>
</evidence>
<dbReference type="PROSITE" id="PS50994">
    <property type="entry name" value="INTEGRASE"/>
    <property type="match status" value="1"/>
</dbReference>
<name>A0ABP5ZY64_9MICO</name>
<dbReference type="InterPro" id="IPR036397">
    <property type="entry name" value="RNaseH_sf"/>
</dbReference>
<proteinExistence type="predicted"/>
<dbReference type="Gene3D" id="3.30.420.10">
    <property type="entry name" value="Ribonuclease H-like superfamily/Ribonuclease H"/>
    <property type="match status" value="1"/>
</dbReference>
<feature type="domain" description="Integrase catalytic" evidence="1">
    <location>
        <begin position="165"/>
        <end position="337"/>
    </location>
</feature>
<evidence type="ECO:0000313" key="3">
    <source>
        <dbReference type="Proteomes" id="UP001500730"/>
    </source>
</evidence>
<dbReference type="SUPFAM" id="SSF46689">
    <property type="entry name" value="Homeodomain-like"/>
    <property type="match status" value="1"/>
</dbReference>
<dbReference type="SUPFAM" id="SSF53098">
    <property type="entry name" value="Ribonuclease H-like"/>
    <property type="match status" value="1"/>
</dbReference>
<dbReference type="NCBIfam" id="NF033577">
    <property type="entry name" value="transpos_IS481"/>
    <property type="match status" value="1"/>
</dbReference>
<dbReference type="InterPro" id="IPR024967">
    <property type="entry name" value="DNA-bd_IS481-type"/>
</dbReference>